<dbReference type="PANTHER" id="PTHR23526">
    <property type="entry name" value="INTEGRAL MEMBRANE TRANSPORT PROTEIN-RELATED"/>
    <property type="match status" value="1"/>
</dbReference>
<feature type="transmembrane region" description="Helical" evidence="2">
    <location>
        <begin position="12"/>
        <end position="29"/>
    </location>
</feature>
<comment type="caution">
    <text evidence="3">The sequence shown here is derived from an EMBL/GenBank/DDBJ whole genome shotgun (WGS) entry which is preliminary data.</text>
</comment>
<keyword evidence="4" id="KW-1185">Reference proteome</keyword>
<dbReference type="OrthoDB" id="48231at2"/>
<evidence type="ECO:0000313" key="3">
    <source>
        <dbReference type="EMBL" id="RXE60376.1"/>
    </source>
</evidence>
<feature type="transmembrane region" description="Helical" evidence="2">
    <location>
        <begin position="325"/>
        <end position="348"/>
    </location>
</feature>
<dbReference type="InterPro" id="IPR011701">
    <property type="entry name" value="MFS"/>
</dbReference>
<dbReference type="PANTHER" id="PTHR23526:SF1">
    <property type="entry name" value="MAJOR FACILITATOR SUPERFAMILY MFS_1"/>
    <property type="match status" value="1"/>
</dbReference>
<dbReference type="AlphaFoldDB" id="A0A4Q0I7I8"/>
<dbReference type="GO" id="GO:0005886">
    <property type="term" value="C:plasma membrane"/>
    <property type="evidence" value="ECO:0007669"/>
    <property type="project" value="UniProtKB-SubCell"/>
</dbReference>
<feature type="transmembrane region" description="Helical" evidence="2">
    <location>
        <begin position="109"/>
        <end position="128"/>
    </location>
</feature>
<feature type="transmembrane region" description="Helical" evidence="2">
    <location>
        <begin position="360"/>
        <end position="382"/>
    </location>
</feature>
<dbReference type="SUPFAM" id="SSF103473">
    <property type="entry name" value="MFS general substrate transporter"/>
    <property type="match status" value="1"/>
</dbReference>
<feature type="transmembrane region" description="Helical" evidence="2">
    <location>
        <begin position="239"/>
        <end position="261"/>
    </location>
</feature>
<dbReference type="InterPro" id="IPR036259">
    <property type="entry name" value="MFS_trans_sf"/>
</dbReference>
<comment type="subcellular location">
    <subcellularLocation>
        <location evidence="1">Cell membrane</location>
        <topology evidence="1">Multi-pass membrane protein</topology>
    </subcellularLocation>
</comment>
<feature type="transmembrane region" description="Helical" evidence="2">
    <location>
        <begin position="388"/>
        <end position="411"/>
    </location>
</feature>
<evidence type="ECO:0000313" key="4">
    <source>
        <dbReference type="Proteomes" id="UP000289166"/>
    </source>
</evidence>
<dbReference type="Pfam" id="PF07690">
    <property type="entry name" value="MFS_1"/>
    <property type="match status" value="1"/>
</dbReference>
<feature type="transmembrane region" description="Helical" evidence="2">
    <location>
        <begin position="84"/>
        <end position="103"/>
    </location>
</feature>
<accession>A0A4Q0I7I8</accession>
<feature type="transmembrane region" description="Helical" evidence="2">
    <location>
        <begin position="301"/>
        <end position="319"/>
    </location>
</feature>
<reference evidence="4" key="1">
    <citation type="submission" date="2018-11" db="EMBL/GenBank/DDBJ databases">
        <title>Genome sequencing of a novel mesophilic and cellulolytic organism within the genus Hungateiclostridium.</title>
        <authorList>
            <person name="Rettenmaier R."/>
            <person name="Liebl W."/>
            <person name="Zverlov V."/>
        </authorList>
    </citation>
    <scope>NUCLEOTIDE SEQUENCE [LARGE SCALE GENOMIC DNA]</scope>
    <source>
        <strain evidence="4">N2K1</strain>
    </source>
</reference>
<feature type="transmembrane region" description="Helical" evidence="2">
    <location>
        <begin position="273"/>
        <end position="289"/>
    </location>
</feature>
<dbReference type="GO" id="GO:0022857">
    <property type="term" value="F:transmembrane transporter activity"/>
    <property type="evidence" value="ECO:0007669"/>
    <property type="project" value="InterPro"/>
</dbReference>
<organism evidence="3 4">
    <name type="scientific">Acetivibrio mesophilus</name>
    <dbReference type="NCBI Taxonomy" id="2487273"/>
    <lineage>
        <taxon>Bacteria</taxon>
        <taxon>Bacillati</taxon>
        <taxon>Bacillota</taxon>
        <taxon>Clostridia</taxon>
        <taxon>Eubacteriales</taxon>
        <taxon>Oscillospiraceae</taxon>
        <taxon>Acetivibrio</taxon>
    </lineage>
</organism>
<dbReference type="EMBL" id="RLII01000001">
    <property type="protein sequence ID" value="RXE60376.1"/>
    <property type="molecule type" value="Genomic_DNA"/>
</dbReference>
<dbReference type="InterPro" id="IPR052528">
    <property type="entry name" value="Sugar_transport-like"/>
</dbReference>
<protein>
    <submittedName>
        <fullName evidence="3">MFS transporter</fullName>
    </submittedName>
</protein>
<dbReference type="Gene3D" id="1.20.1250.20">
    <property type="entry name" value="MFS general substrate transporter like domains"/>
    <property type="match status" value="2"/>
</dbReference>
<gene>
    <name evidence="3" type="ORF">EFD62_00080</name>
</gene>
<feature type="transmembrane region" description="Helical" evidence="2">
    <location>
        <begin position="149"/>
        <end position="170"/>
    </location>
</feature>
<proteinExistence type="predicted"/>
<feature type="transmembrane region" description="Helical" evidence="2">
    <location>
        <begin position="182"/>
        <end position="204"/>
    </location>
</feature>
<evidence type="ECO:0000256" key="1">
    <source>
        <dbReference type="ARBA" id="ARBA00004651"/>
    </source>
</evidence>
<keyword evidence="2" id="KW-0472">Membrane</keyword>
<dbReference type="Proteomes" id="UP000289166">
    <property type="component" value="Unassembled WGS sequence"/>
</dbReference>
<dbReference type="CDD" id="cd06174">
    <property type="entry name" value="MFS"/>
    <property type="match status" value="1"/>
</dbReference>
<dbReference type="RefSeq" id="WP_027621456.1">
    <property type="nucleotide sequence ID" value="NZ_RLII01000001.1"/>
</dbReference>
<sequence length="423" mass="48418">MKESSKSRYDYYVRNLISFTMVNILWQIGSTLVHPETSLIYFLKQVNASNLAVSAVVPVFMFFNSVPCILWGAVIHINKNMRKVLYLSCIWIIVPYLAIYLVLGNMKGIGFYFVPCLFLLLICSNLGLSLECVAYQNYVSYVVPEEKRGTLWGIVFSFGYIISLLAYPLMNALNERLDTFQYYRAGFLIFFIFALIATQFFLLVKEPKEEFHNVAQKINWYEYFCSCKDILAKDKNFRIYLLLQYLANFSICITTFTLLYIINLFDIPNEDTIKFTIIYCIIFGIGNYIGGRIGDKKGFRYIMLAALSIQIVFTSILLLNKNKLLVFIIYGCIVLGLAMKEVAVINIPIDSTRNINKSQYIGIANTVTAPSLLISLLFGRLVDIGVVSIHNVLVISIICLIASFILNSIFFKEPRNKFEITSR</sequence>
<name>A0A4Q0I7I8_9FIRM</name>
<feature type="transmembrane region" description="Helical" evidence="2">
    <location>
        <begin position="49"/>
        <end position="72"/>
    </location>
</feature>
<evidence type="ECO:0000256" key="2">
    <source>
        <dbReference type="SAM" id="Phobius"/>
    </source>
</evidence>
<keyword evidence="2" id="KW-1133">Transmembrane helix</keyword>
<keyword evidence="2" id="KW-0812">Transmembrane</keyword>